<evidence type="ECO:0000256" key="12">
    <source>
        <dbReference type="ARBA" id="ARBA00023239"/>
    </source>
</evidence>
<comment type="cofactor">
    <cofactor evidence="18 19">
        <name>K(+)</name>
        <dbReference type="ChEBI" id="CHEBI:29103"/>
    </cofactor>
    <text evidence="18 19">Binds 1 potassium ion per subunit.</text>
</comment>
<name>G5GQ83_9FIRM</name>
<keyword evidence="5 18" id="KW-0479">Metal-binding</keyword>
<dbReference type="InterPro" id="IPR017953">
    <property type="entry name" value="Carbohydrate_kinase_pred_CS"/>
</dbReference>
<comment type="function">
    <text evidence="14 19">Bifunctional enzyme that catalyzes the epimerization of the S- and R-forms of NAD(P)HX and the dehydration of the S-form of NAD(P)HX at the expense of ADP, which is converted to AMP. This allows the repair of both epimers of NAD(P)HX, a damaged form of NAD(P)H that is a result of enzymatic or heat-dependent hydration.</text>
</comment>
<comment type="similarity">
    <text evidence="17">Belongs to the NnrD/CARKD family.</text>
</comment>
<dbReference type="SUPFAM" id="SSF64153">
    <property type="entry name" value="YjeF N-terminal domain-like"/>
    <property type="match status" value="1"/>
</dbReference>
<comment type="caution">
    <text evidence="22">The sequence shown here is derived from an EMBL/GenBank/DDBJ whole genome shotgun (WGS) entry which is preliminary data.</text>
</comment>
<dbReference type="HOGENOM" id="CLU_024853_4_1_9"/>
<dbReference type="InterPro" id="IPR036652">
    <property type="entry name" value="YjeF_N_dom_sf"/>
</dbReference>
<dbReference type="eggNOG" id="COG0063">
    <property type="taxonomic scope" value="Bacteria"/>
</dbReference>
<dbReference type="GO" id="GO:0046872">
    <property type="term" value="F:metal ion binding"/>
    <property type="evidence" value="ECO:0007669"/>
    <property type="project" value="UniProtKB-UniRule"/>
</dbReference>
<protein>
    <recommendedName>
        <fullName evidence="19">Bifunctional NAD(P)H-hydrate repair enzyme</fullName>
    </recommendedName>
    <alternativeName>
        <fullName evidence="19">Nicotinamide nucleotide repair protein</fullName>
    </alternativeName>
    <domain>
        <recommendedName>
            <fullName evidence="19">ADP-dependent (S)-NAD(P)H-hydrate dehydratase</fullName>
            <ecNumber evidence="19">4.2.1.136</ecNumber>
        </recommendedName>
        <alternativeName>
            <fullName evidence="19">ADP-dependent NAD(P)HX dehydratase</fullName>
        </alternativeName>
    </domain>
    <domain>
        <recommendedName>
            <fullName evidence="19">NAD(P)H-hydrate epimerase</fullName>
            <ecNumber evidence="19">5.1.99.6</ecNumber>
        </recommendedName>
    </domain>
</protein>
<keyword evidence="10 17" id="KW-0520">NAD</keyword>
<feature type="binding site" evidence="18">
    <location>
        <position position="131"/>
    </location>
    <ligand>
        <name>K(+)</name>
        <dbReference type="ChEBI" id="CHEBI:29103"/>
    </ligand>
</feature>
<dbReference type="InterPro" id="IPR000631">
    <property type="entry name" value="CARKD"/>
</dbReference>
<evidence type="ECO:0000256" key="14">
    <source>
        <dbReference type="ARBA" id="ARBA00025153"/>
    </source>
</evidence>
<comment type="cofactor">
    <cofactor evidence="17">
        <name>Mg(2+)</name>
        <dbReference type="ChEBI" id="CHEBI:18420"/>
    </cofactor>
</comment>
<evidence type="ECO:0000256" key="8">
    <source>
        <dbReference type="ARBA" id="ARBA00022857"/>
    </source>
</evidence>
<evidence type="ECO:0000259" key="21">
    <source>
        <dbReference type="PROSITE" id="PS51385"/>
    </source>
</evidence>
<dbReference type="AlphaFoldDB" id="G5GQ83"/>
<feature type="binding site" evidence="17">
    <location>
        <position position="389"/>
    </location>
    <ligand>
        <name>(6S)-NADPHX</name>
        <dbReference type="ChEBI" id="CHEBI:64076"/>
    </ligand>
</feature>
<dbReference type="SUPFAM" id="SSF53613">
    <property type="entry name" value="Ribokinase-like"/>
    <property type="match status" value="1"/>
</dbReference>
<evidence type="ECO:0000259" key="20">
    <source>
        <dbReference type="PROSITE" id="PS51383"/>
    </source>
</evidence>
<dbReference type="EMBL" id="ACZM01000015">
    <property type="protein sequence ID" value="EHG20518.1"/>
    <property type="molecule type" value="Genomic_DNA"/>
</dbReference>
<evidence type="ECO:0000256" key="4">
    <source>
        <dbReference type="ARBA" id="ARBA00009524"/>
    </source>
</evidence>
<dbReference type="RefSeq" id="WP_006692861.1">
    <property type="nucleotide sequence ID" value="NZ_JH376799.1"/>
</dbReference>
<evidence type="ECO:0000256" key="7">
    <source>
        <dbReference type="ARBA" id="ARBA00022840"/>
    </source>
</evidence>
<comment type="caution">
    <text evidence="18">Lacks conserved residue(s) required for the propagation of feature annotation.</text>
</comment>
<gene>
    <name evidence="17" type="primary">nnrD</name>
    <name evidence="18" type="synonym">nnrE</name>
    <name evidence="22" type="ORF">HMPREF9334_01414</name>
</gene>
<keyword evidence="6 17" id="KW-0547">Nucleotide-binding</keyword>
<dbReference type="STRING" id="679201.HMPREF9334_01414"/>
<dbReference type="CDD" id="cd01171">
    <property type="entry name" value="YXKO-related"/>
    <property type="match status" value="1"/>
</dbReference>
<dbReference type="EC" id="4.2.1.136" evidence="19"/>
<dbReference type="NCBIfam" id="TIGR00197">
    <property type="entry name" value="yjeF_nterm"/>
    <property type="match status" value="1"/>
</dbReference>
<dbReference type="InterPro" id="IPR029056">
    <property type="entry name" value="Ribokinase-like"/>
</dbReference>
<dbReference type="PROSITE" id="PS01050">
    <property type="entry name" value="YJEF_C_2"/>
    <property type="match status" value="1"/>
</dbReference>
<comment type="function">
    <text evidence="18">Catalyzes the epimerization of the S- and R-forms of NAD(P)HX, a damaged form of NAD(P)H that is a result of enzymatic or heat-dependent hydration. This is a prerequisite for the S-specific NAD(P)H-hydrate dehydratase to allow the repair of both epimers of NAD(P)HX.</text>
</comment>
<dbReference type="InterPro" id="IPR030677">
    <property type="entry name" value="Nnr"/>
</dbReference>
<comment type="similarity">
    <text evidence="3 19">In the N-terminal section; belongs to the NnrE/AIBP family.</text>
</comment>
<dbReference type="Proteomes" id="UP000004129">
    <property type="component" value="Unassembled WGS sequence"/>
</dbReference>
<dbReference type="Pfam" id="PF01256">
    <property type="entry name" value="Carb_kinase"/>
    <property type="match status" value="1"/>
</dbReference>
<dbReference type="GO" id="GO:0005524">
    <property type="term" value="F:ATP binding"/>
    <property type="evidence" value="ECO:0007669"/>
    <property type="project" value="UniProtKB-UniRule"/>
</dbReference>
<dbReference type="Pfam" id="PF03853">
    <property type="entry name" value="YjeF_N"/>
    <property type="match status" value="1"/>
</dbReference>
<comment type="similarity">
    <text evidence="4 19">In the C-terminal section; belongs to the NnrD/CARKD family.</text>
</comment>
<evidence type="ECO:0000256" key="9">
    <source>
        <dbReference type="ARBA" id="ARBA00022958"/>
    </source>
</evidence>
<comment type="subunit">
    <text evidence="17">Homotetramer.</text>
</comment>
<dbReference type="Gene3D" id="3.40.50.10260">
    <property type="entry name" value="YjeF N-terminal domain"/>
    <property type="match status" value="1"/>
</dbReference>
<feature type="binding site" evidence="18">
    <location>
        <position position="167"/>
    </location>
    <ligand>
        <name>K(+)</name>
        <dbReference type="ChEBI" id="CHEBI:29103"/>
    </ligand>
</feature>
<dbReference type="PROSITE" id="PS51385">
    <property type="entry name" value="YJEF_N"/>
    <property type="match status" value="1"/>
</dbReference>
<keyword evidence="7 17" id="KW-0067">ATP-binding</keyword>
<dbReference type="PANTHER" id="PTHR12592:SF0">
    <property type="entry name" value="ATP-DEPENDENT (S)-NAD(P)H-HYDRATE DEHYDRATASE"/>
    <property type="match status" value="1"/>
</dbReference>
<feature type="binding site" evidence="18">
    <location>
        <position position="164"/>
    </location>
    <ligand>
        <name>(6S)-NADPHX</name>
        <dbReference type="ChEBI" id="CHEBI:64076"/>
    </ligand>
</feature>
<evidence type="ECO:0000313" key="22">
    <source>
        <dbReference type="EMBL" id="EHG20518.1"/>
    </source>
</evidence>
<dbReference type="EC" id="5.1.99.6" evidence="19"/>
<keyword evidence="12 17" id="KW-0456">Lyase</keyword>
<dbReference type="PATRIC" id="fig|679201.3.peg.1428"/>
<feature type="binding site" evidence="17">
    <location>
        <begin position="426"/>
        <end position="430"/>
    </location>
    <ligand>
        <name>AMP</name>
        <dbReference type="ChEBI" id="CHEBI:456215"/>
    </ligand>
</feature>
<feature type="binding site" evidence="17">
    <location>
        <position position="456"/>
    </location>
    <ligand>
        <name>(6S)-NADPHX</name>
        <dbReference type="ChEBI" id="CHEBI:64076"/>
    </ligand>
</feature>
<feature type="binding site" evidence="18">
    <location>
        <begin position="59"/>
        <end position="63"/>
    </location>
    <ligand>
        <name>(6S)-NADPHX</name>
        <dbReference type="ChEBI" id="CHEBI:64076"/>
    </ligand>
</feature>
<evidence type="ECO:0000256" key="15">
    <source>
        <dbReference type="ARBA" id="ARBA00048238"/>
    </source>
</evidence>
<evidence type="ECO:0000256" key="11">
    <source>
        <dbReference type="ARBA" id="ARBA00023235"/>
    </source>
</evidence>
<dbReference type="eggNOG" id="COG0062">
    <property type="taxonomic scope" value="Bacteria"/>
</dbReference>
<dbReference type="InterPro" id="IPR004443">
    <property type="entry name" value="YjeF_N_dom"/>
</dbReference>
<keyword evidence="11 18" id="KW-0413">Isomerase</keyword>
<evidence type="ECO:0000256" key="18">
    <source>
        <dbReference type="HAMAP-Rule" id="MF_01966"/>
    </source>
</evidence>
<evidence type="ECO:0000256" key="2">
    <source>
        <dbReference type="ARBA" id="ARBA00000909"/>
    </source>
</evidence>
<feature type="domain" description="YjeF C-terminal" evidence="20">
    <location>
        <begin position="231"/>
        <end position="513"/>
    </location>
</feature>
<keyword evidence="23" id="KW-1185">Reference proteome</keyword>
<dbReference type="GO" id="GO:0052856">
    <property type="term" value="F:NAD(P)HX epimerase activity"/>
    <property type="evidence" value="ECO:0007669"/>
    <property type="project" value="UniProtKB-UniRule"/>
</dbReference>
<keyword evidence="13" id="KW-0511">Multifunctional enzyme</keyword>
<proteinExistence type="inferred from homology"/>
<keyword evidence="9 18" id="KW-0630">Potassium</keyword>
<dbReference type="PIRSF" id="PIRSF017184">
    <property type="entry name" value="Nnr"/>
    <property type="match status" value="1"/>
</dbReference>
<evidence type="ECO:0000256" key="19">
    <source>
        <dbReference type="PIRNR" id="PIRNR017184"/>
    </source>
</evidence>
<dbReference type="HAMAP" id="MF_01965">
    <property type="entry name" value="NADHX_dehydratase"/>
    <property type="match status" value="1"/>
</dbReference>
<dbReference type="OrthoDB" id="9806925at2"/>
<dbReference type="GO" id="GO:0052855">
    <property type="term" value="F:ADP-dependent NAD(P)H-hydrate dehydratase activity"/>
    <property type="evidence" value="ECO:0007669"/>
    <property type="project" value="UniProtKB-UniRule"/>
</dbReference>
<evidence type="ECO:0000256" key="1">
    <source>
        <dbReference type="ARBA" id="ARBA00000013"/>
    </source>
</evidence>
<feature type="binding site" evidence="18">
    <location>
        <begin position="135"/>
        <end position="141"/>
    </location>
    <ligand>
        <name>(6S)-NADPHX</name>
        <dbReference type="ChEBI" id="CHEBI:64076"/>
    </ligand>
</feature>
<evidence type="ECO:0000256" key="10">
    <source>
        <dbReference type="ARBA" id="ARBA00023027"/>
    </source>
</evidence>
<comment type="catalytic activity">
    <reaction evidence="16 17 19">
        <text>(6S)-NADPHX + ADP = AMP + phosphate + NADPH + H(+)</text>
        <dbReference type="Rhea" id="RHEA:32235"/>
        <dbReference type="ChEBI" id="CHEBI:15378"/>
        <dbReference type="ChEBI" id="CHEBI:43474"/>
        <dbReference type="ChEBI" id="CHEBI:57783"/>
        <dbReference type="ChEBI" id="CHEBI:64076"/>
        <dbReference type="ChEBI" id="CHEBI:456215"/>
        <dbReference type="ChEBI" id="CHEBI:456216"/>
        <dbReference type="EC" id="4.2.1.136"/>
    </reaction>
</comment>
<feature type="binding site" evidence="17">
    <location>
        <position position="455"/>
    </location>
    <ligand>
        <name>AMP</name>
        <dbReference type="ChEBI" id="CHEBI:456215"/>
    </ligand>
</feature>
<evidence type="ECO:0000256" key="13">
    <source>
        <dbReference type="ARBA" id="ARBA00023268"/>
    </source>
</evidence>
<comment type="catalytic activity">
    <reaction evidence="2 18 19">
        <text>(6R)-NADPHX = (6S)-NADPHX</text>
        <dbReference type="Rhea" id="RHEA:32227"/>
        <dbReference type="ChEBI" id="CHEBI:64076"/>
        <dbReference type="ChEBI" id="CHEBI:64077"/>
        <dbReference type="EC" id="5.1.99.6"/>
    </reaction>
</comment>
<dbReference type="HAMAP" id="MF_01966">
    <property type="entry name" value="NADHX_epimerase"/>
    <property type="match status" value="1"/>
</dbReference>
<feature type="binding site" evidence="17">
    <location>
        <position position="266"/>
    </location>
    <ligand>
        <name>(6S)-NADPHX</name>
        <dbReference type="ChEBI" id="CHEBI:64076"/>
    </ligand>
</feature>
<dbReference type="PANTHER" id="PTHR12592">
    <property type="entry name" value="ATP-DEPENDENT (S)-NAD(P)H-HYDRATE DEHYDRATASE FAMILY MEMBER"/>
    <property type="match status" value="1"/>
</dbReference>
<evidence type="ECO:0000256" key="3">
    <source>
        <dbReference type="ARBA" id="ARBA00006001"/>
    </source>
</evidence>
<accession>G5GQ83</accession>
<keyword evidence="8 17" id="KW-0521">NADP</keyword>
<dbReference type="NCBIfam" id="TIGR00196">
    <property type="entry name" value="yjeF_cterm"/>
    <property type="match status" value="1"/>
</dbReference>
<organism evidence="22 23">
    <name type="scientific">Selenomonas infelix ATCC 43532</name>
    <dbReference type="NCBI Taxonomy" id="679201"/>
    <lineage>
        <taxon>Bacteria</taxon>
        <taxon>Bacillati</taxon>
        <taxon>Bacillota</taxon>
        <taxon>Negativicutes</taxon>
        <taxon>Selenomonadales</taxon>
        <taxon>Selenomonadaceae</taxon>
        <taxon>Selenomonas</taxon>
    </lineage>
</organism>
<comment type="similarity">
    <text evidence="18">Belongs to the NnrE/AIBP family.</text>
</comment>
<evidence type="ECO:0000256" key="16">
    <source>
        <dbReference type="ARBA" id="ARBA00049209"/>
    </source>
</evidence>
<dbReference type="GO" id="GO:0046496">
    <property type="term" value="P:nicotinamide nucleotide metabolic process"/>
    <property type="evidence" value="ECO:0007669"/>
    <property type="project" value="UniProtKB-UniRule"/>
</dbReference>
<dbReference type="PROSITE" id="PS51383">
    <property type="entry name" value="YJEF_C_3"/>
    <property type="match status" value="1"/>
</dbReference>
<dbReference type="GO" id="GO:0110051">
    <property type="term" value="P:metabolite repair"/>
    <property type="evidence" value="ECO:0007669"/>
    <property type="project" value="TreeGrafter"/>
</dbReference>
<dbReference type="Gene3D" id="3.40.1190.20">
    <property type="match status" value="1"/>
</dbReference>
<feature type="binding site" evidence="18">
    <location>
        <position position="60"/>
    </location>
    <ligand>
        <name>K(+)</name>
        <dbReference type="ChEBI" id="CHEBI:29103"/>
    </ligand>
</feature>
<evidence type="ECO:0000256" key="6">
    <source>
        <dbReference type="ARBA" id="ARBA00022741"/>
    </source>
</evidence>
<sequence>MKISFAEDMRQIDACVTETYGLPALALMENAGRRSAEEAAEMLGGAGGKVFAVFAGGGNNGGDAFAAARHLMNMGARVKLFFTGEVNRLGDAARAMHDALHAMGVEIRPLVSDRDWDRLRVSLRFADGIVDGLLGTGVHGELREPIVRLVGEINAAGKPVMAIDIPSGVEADTGRISSCAVNAVRTLALGLPKVGHLIGAGANAAGELLVDDIGIPHALLEGEELRQSLITREAAAKLLPARAHDAHKGTCGRVLVVAGSLGMTGAAALAAEAALRIGAGLVTLAVPEKLYPVLAAKMTEAMVVPVPDEGTGYFGGIKALETVLSLAANADAVLIGPGIGRTAQTSEFVRLFAADVKAPLVMDADAIYAFRSHLDALRDLPQVPILTPHLGEFAGLLGKTADEAAGDLLNMARAAAKEHQAVFVVKSACTIVVYPDGDAFFTTVGNAGMATAGAGDVLAGAITGLMRQMESGMTPLVGVYAHGRAGDLAYEAHGNGLLAGDILRRLPQALGELVNIPV</sequence>
<comment type="catalytic activity">
    <reaction evidence="15 17 19">
        <text>(6S)-NADHX + ADP = AMP + phosphate + NADH + H(+)</text>
        <dbReference type="Rhea" id="RHEA:32223"/>
        <dbReference type="ChEBI" id="CHEBI:15378"/>
        <dbReference type="ChEBI" id="CHEBI:43474"/>
        <dbReference type="ChEBI" id="CHEBI:57945"/>
        <dbReference type="ChEBI" id="CHEBI:64074"/>
        <dbReference type="ChEBI" id="CHEBI:456215"/>
        <dbReference type="ChEBI" id="CHEBI:456216"/>
        <dbReference type="EC" id="4.2.1.136"/>
    </reaction>
</comment>
<feature type="binding site" evidence="17">
    <location>
        <position position="338"/>
    </location>
    <ligand>
        <name>(6S)-NADPHX</name>
        <dbReference type="ChEBI" id="CHEBI:64076"/>
    </ligand>
</feature>
<evidence type="ECO:0000313" key="23">
    <source>
        <dbReference type="Proteomes" id="UP000004129"/>
    </source>
</evidence>
<comment type="catalytic activity">
    <reaction evidence="1 18 19">
        <text>(6R)-NADHX = (6S)-NADHX</text>
        <dbReference type="Rhea" id="RHEA:32215"/>
        <dbReference type="ChEBI" id="CHEBI:64074"/>
        <dbReference type="ChEBI" id="CHEBI:64075"/>
        <dbReference type="EC" id="5.1.99.6"/>
    </reaction>
</comment>
<reference evidence="22 23" key="1">
    <citation type="submission" date="2011-08" db="EMBL/GenBank/DDBJ databases">
        <title>The Genome Sequence of Selenomonas infelix ATCC 43532.</title>
        <authorList>
            <consortium name="The Broad Institute Genome Sequencing Platform"/>
            <person name="Earl A."/>
            <person name="Ward D."/>
            <person name="Feldgarden M."/>
            <person name="Gevers D."/>
            <person name="Izard J."/>
            <person name="Blanton J.M."/>
            <person name="Baranova O.V."/>
            <person name="Dewhirst F.E."/>
            <person name="Young S.K."/>
            <person name="Zeng Q."/>
            <person name="Gargeya S."/>
            <person name="Fitzgerald M."/>
            <person name="Haas B."/>
            <person name="Abouelleil A."/>
            <person name="Alvarado L."/>
            <person name="Arachchi H.M."/>
            <person name="Berlin A."/>
            <person name="Brown A."/>
            <person name="Chapman S.B."/>
            <person name="Chen Z."/>
            <person name="Dunbar C."/>
            <person name="Freedman E."/>
            <person name="Gearin G."/>
            <person name="Gellesch M."/>
            <person name="Goldberg J."/>
            <person name="Griggs A."/>
            <person name="Gujja S."/>
            <person name="Heiman D."/>
            <person name="Howarth C."/>
            <person name="Larson L."/>
            <person name="Lui A."/>
            <person name="MacDonald P.J.P."/>
            <person name="Montmayeur A."/>
            <person name="Murphy C."/>
            <person name="Neiman D."/>
            <person name="Pearson M."/>
            <person name="Priest M."/>
            <person name="Roberts A."/>
            <person name="Saif S."/>
            <person name="Shea T."/>
            <person name="Shenoy N."/>
            <person name="Sisk P."/>
            <person name="Stolte C."/>
            <person name="Sykes S."/>
            <person name="Wortman J."/>
            <person name="Nusbaum C."/>
            <person name="Birren B."/>
        </authorList>
    </citation>
    <scope>NUCLEOTIDE SEQUENCE [LARGE SCALE GENOMIC DNA]</scope>
    <source>
        <strain evidence="22 23">ATCC 43532</strain>
    </source>
</reference>
<feature type="domain" description="YjeF N-terminal" evidence="21">
    <location>
        <begin position="9"/>
        <end position="221"/>
    </location>
</feature>
<evidence type="ECO:0000256" key="17">
    <source>
        <dbReference type="HAMAP-Rule" id="MF_01965"/>
    </source>
</evidence>
<evidence type="ECO:0000256" key="5">
    <source>
        <dbReference type="ARBA" id="ARBA00022723"/>
    </source>
</evidence>
<comment type="function">
    <text evidence="17">Catalyzes the dehydration of the S-form of NAD(P)HX at the expense of ADP, which is converted to AMP. Together with NAD(P)HX epimerase, which catalyzes the epimerization of the S- and R-forms, the enzyme allows the repair of both epimers of NAD(P)HX, a damaged form of NAD(P)H that is a result of enzymatic or heat-dependent hydration.</text>
</comment>